<protein>
    <submittedName>
        <fullName evidence="1">Uncharacterized protein</fullName>
    </submittedName>
</protein>
<keyword evidence="2" id="KW-1185">Reference proteome</keyword>
<proteinExistence type="predicted"/>
<comment type="caution">
    <text evidence="1">The sequence shown here is derived from an EMBL/GenBank/DDBJ whole genome shotgun (WGS) entry which is preliminary data.</text>
</comment>
<dbReference type="Proteomes" id="UP001178507">
    <property type="component" value="Unassembled WGS sequence"/>
</dbReference>
<dbReference type="EMBL" id="CAUJNA010002224">
    <property type="protein sequence ID" value="CAJ1391858.1"/>
    <property type="molecule type" value="Genomic_DNA"/>
</dbReference>
<evidence type="ECO:0000313" key="2">
    <source>
        <dbReference type="Proteomes" id="UP001178507"/>
    </source>
</evidence>
<gene>
    <name evidence="1" type="ORF">EVOR1521_LOCUS17112</name>
</gene>
<sequence>MSFFQWQFGTPSYDLPEAPSDGLMAFSSLLSGVSAAEPETLETLEVERPEESRKDQITTPSVARLSVGTIETAASEALQVAPVTAQRWQLSSANLVSHWMPFSAYEGNDLSGIASLDKLAEHWPAPVHDTRDPDPAPEGFRVLSVRHHESNSDPTDISVGKYFYFDASQFPSFEFSSHPCYVEQWRQGTLRWSGQVKLTLGGFGSADLAELSEEEVGRFGVGRKEPRSFARAGDFELEDLISVVAFHRDLAPSVGNHLEFERNLYHYQRSCMGKRILPEEAVIVHDLGDLGQRICIETEVDQQELAAIRMSAIPAIEDEHSAALSRENSLALAVGYSIAVQPPEAPSDVAQEGSALAVRKAKRTDLLSAR</sequence>
<organism evidence="1 2">
    <name type="scientific">Effrenium voratum</name>
    <dbReference type="NCBI Taxonomy" id="2562239"/>
    <lineage>
        <taxon>Eukaryota</taxon>
        <taxon>Sar</taxon>
        <taxon>Alveolata</taxon>
        <taxon>Dinophyceae</taxon>
        <taxon>Suessiales</taxon>
        <taxon>Symbiodiniaceae</taxon>
        <taxon>Effrenium</taxon>
    </lineage>
</organism>
<name>A0AA36ISF3_9DINO</name>
<evidence type="ECO:0000313" key="1">
    <source>
        <dbReference type="EMBL" id="CAJ1391858.1"/>
    </source>
</evidence>
<dbReference type="AlphaFoldDB" id="A0AA36ISF3"/>
<reference evidence="1" key="1">
    <citation type="submission" date="2023-08" db="EMBL/GenBank/DDBJ databases">
        <authorList>
            <person name="Chen Y."/>
            <person name="Shah S."/>
            <person name="Dougan E. K."/>
            <person name="Thang M."/>
            <person name="Chan C."/>
        </authorList>
    </citation>
    <scope>NUCLEOTIDE SEQUENCE</scope>
</reference>
<accession>A0AA36ISF3</accession>